<feature type="transmembrane region" description="Helical" evidence="1">
    <location>
        <begin position="90"/>
        <end position="111"/>
    </location>
</feature>
<reference evidence="2 3" key="1">
    <citation type="submission" date="2020-08" db="EMBL/GenBank/DDBJ databases">
        <authorList>
            <person name="Sun Q."/>
            <person name="Inoue M."/>
        </authorList>
    </citation>
    <scope>NUCLEOTIDE SEQUENCE [LARGE SCALE GENOMIC DNA]</scope>
    <source>
        <strain evidence="2 3">CCM 8938</strain>
    </source>
</reference>
<evidence type="ECO:0000313" key="3">
    <source>
        <dbReference type="Proteomes" id="UP000652755"/>
    </source>
</evidence>
<evidence type="ECO:0000313" key="2">
    <source>
        <dbReference type="EMBL" id="MBC6111772.1"/>
    </source>
</evidence>
<keyword evidence="3" id="KW-1185">Reference proteome</keyword>
<sequence>MITIIAVTFSISYIFNQFLLTRDIYYNTFQSQLESARIDELFDLQLKYLWIGYLVIPVWITLKNLIITLCLQIGLLLNNSKLKFSHTFRIALTAEFVFLLPQLIKLIWFLLVKTNYTLTDVQQFYPLSALNLFNIENLSALSIYPFQTFNLFEIMYWIILAGGIKQALNTDINKGIKVVFSGYIPALALWLLCVMFITVSLSPAT</sequence>
<evidence type="ECO:0000256" key="1">
    <source>
        <dbReference type="SAM" id="Phobius"/>
    </source>
</evidence>
<feature type="transmembrane region" description="Helical" evidence="1">
    <location>
        <begin position="176"/>
        <end position="199"/>
    </location>
</feature>
<dbReference type="RefSeq" id="WP_222621878.1">
    <property type="nucleotide sequence ID" value="NZ_JACRYL010000013.1"/>
</dbReference>
<organism evidence="2 3">
    <name type="scientific">Pedobacter fastidiosus</name>
    <dbReference type="NCBI Taxonomy" id="2765361"/>
    <lineage>
        <taxon>Bacteria</taxon>
        <taxon>Pseudomonadati</taxon>
        <taxon>Bacteroidota</taxon>
        <taxon>Sphingobacteriia</taxon>
        <taxon>Sphingobacteriales</taxon>
        <taxon>Sphingobacteriaceae</taxon>
        <taxon>Pedobacter</taxon>
    </lineage>
</organism>
<proteinExistence type="predicted"/>
<dbReference type="Proteomes" id="UP000652755">
    <property type="component" value="Unassembled WGS sequence"/>
</dbReference>
<feature type="transmembrane region" description="Helical" evidence="1">
    <location>
        <begin position="143"/>
        <end position="164"/>
    </location>
</feature>
<comment type="caution">
    <text evidence="2">The sequence shown here is derived from an EMBL/GenBank/DDBJ whole genome shotgun (WGS) entry which is preliminary data.</text>
</comment>
<feature type="transmembrane region" description="Helical" evidence="1">
    <location>
        <begin position="50"/>
        <end position="78"/>
    </location>
</feature>
<keyword evidence="1" id="KW-1133">Transmembrane helix</keyword>
<protein>
    <recommendedName>
        <fullName evidence="4">Yip1 domain-containing protein</fullName>
    </recommendedName>
</protein>
<name>A0ABR7KVJ0_9SPHI</name>
<keyword evidence="1" id="KW-0472">Membrane</keyword>
<keyword evidence="1" id="KW-0812">Transmembrane</keyword>
<evidence type="ECO:0008006" key="4">
    <source>
        <dbReference type="Google" id="ProtNLM"/>
    </source>
</evidence>
<gene>
    <name evidence="2" type="ORF">H7U22_15215</name>
</gene>
<dbReference type="EMBL" id="JACRYL010000013">
    <property type="protein sequence ID" value="MBC6111772.1"/>
    <property type="molecule type" value="Genomic_DNA"/>
</dbReference>
<accession>A0ABR7KVJ0</accession>